<comment type="catalytic activity">
    <reaction evidence="1">
        <text>Thiol-dependent hydrolysis of ester, thioester, amide, peptide and isopeptide bonds formed by the C-terminal Gly of ubiquitin (a 76-residue protein attached to proteins as an intracellular targeting signal).</text>
        <dbReference type="EC" id="3.4.19.12"/>
    </reaction>
</comment>
<feature type="compositionally biased region" description="Basic and acidic residues" evidence="2">
    <location>
        <begin position="436"/>
        <end position="460"/>
    </location>
</feature>
<dbReference type="GO" id="GO:0005634">
    <property type="term" value="C:nucleus"/>
    <property type="evidence" value="ECO:0007669"/>
    <property type="project" value="TreeGrafter"/>
</dbReference>
<dbReference type="InterPro" id="IPR001394">
    <property type="entry name" value="Peptidase_C19_UCH"/>
</dbReference>
<reference evidence="5 6" key="1">
    <citation type="journal article" date="2013" name="Curr. Biol.">
        <title>The Genome of the Foraminiferan Reticulomyxa filosa.</title>
        <authorList>
            <person name="Glockner G."/>
            <person name="Hulsmann N."/>
            <person name="Schleicher M."/>
            <person name="Noegel A.A."/>
            <person name="Eichinger L."/>
            <person name="Gallinger C."/>
            <person name="Pawlowski J."/>
            <person name="Sierra R."/>
            <person name="Euteneuer U."/>
            <person name="Pillet L."/>
            <person name="Moustafa A."/>
            <person name="Platzer M."/>
            <person name="Groth M."/>
            <person name="Szafranski K."/>
            <person name="Schliwa M."/>
        </authorList>
    </citation>
    <scope>NUCLEOTIDE SEQUENCE [LARGE SCALE GENOMIC DNA]</scope>
</reference>
<name>X6N8F1_RETFI</name>
<dbReference type="Pfam" id="PF00443">
    <property type="entry name" value="UCH"/>
    <property type="match status" value="1"/>
</dbReference>
<dbReference type="InterPro" id="IPR028889">
    <property type="entry name" value="USP"/>
</dbReference>
<dbReference type="GO" id="GO:0006508">
    <property type="term" value="P:proteolysis"/>
    <property type="evidence" value="ECO:0007669"/>
    <property type="project" value="UniProtKB-KW"/>
</dbReference>
<evidence type="ECO:0000313" key="5">
    <source>
        <dbReference type="EMBL" id="ETO22019.1"/>
    </source>
</evidence>
<dbReference type="PANTHER" id="PTHR24006:SF702">
    <property type="entry name" value="UBIQUITIN CARBOXYL-TERMINAL HYDROLASE 47"/>
    <property type="match status" value="1"/>
</dbReference>
<dbReference type="OrthoDB" id="289038at2759"/>
<dbReference type="SUPFAM" id="SSF54001">
    <property type="entry name" value="Cysteine proteinases"/>
    <property type="match status" value="1"/>
</dbReference>
<gene>
    <name evidence="5" type="ORF">RFI_15186</name>
</gene>
<keyword evidence="3" id="KW-0472">Membrane</keyword>
<feature type="transmembrane region" description="Helical" evidence="3">
    <location>
        <begin position="323"/>
        <end position="346"/>
    </location>
</feature>
<dbReference type="Proteomes" id="UP000023152">
    <property type="component" value="Unassembled WGS sequence"/>
</dbReference>
<protein>
    <recommendedName>
        <fullName evidence="1">Ubiquitin carboxyl-terminal hydrolase</fullName>
        <ecNumber evidence="1">3.4.19.12</ecNumber>
    </recommendedName>
</protein>
<evidence type="ECO:0000313" key="6">
    <source>
        <dbReference type="Proteomes" id="UP000023152"/>
    </source>
</evidence>
<feature type="domain" description="USP" evidence="4">
    <location>
        <begin position="74"/>
        <end position="439"/>
    </location>
</feature>
<dbReference type="InterPro" id="IPR038765">
    <property type="entry name" value="Papain-like_cys_pep_sf"/>
</dbReference>
<dbReference type="AlphaFoldDB" id="X6N8F1"/>
<dbReference type="PROSITE" id="PS50235">
    <property type="entry name" value="USP_3"/>
    <property type="match status" value="1"/>
</dbReference>
<organism evidence="5 6">
    <name type="scientific">Reticulomyxa filosa</name>
    <dbReference type="NCBI Taxonomy" id="46433"/>
    <lineage>
        <taxon>Eukaryota</taxon>
        <taxon>Sar</taxon>
        <taxon>Rhizaria</taxon>
        <taxon>Retaria</taxon>
        <taxon>Foraminifera</taxon>
        <taxon>Monothalamids</taxon>
        <taxon>Reticulomyxidae</taxon>
        <taxon>Reticulomyxa</taxon>
    </lineage>
</organism>
<sequence>MNAAFLNALKKRKEETYTTVGVGQGSEYDTGGVPSISDPSVPLPVRNARVPLPPWRQLNFFTGHISDKSETGFTGIQNQGATCYLNSLLQALFMTPELRQAVYEFAYNPELHPIEKSCIPLQLQRLFARLQISIKGAVSTTDLTTSFGWTDRQVYVQHDVLELADVLFDFVENQAFGFRLAEVVSVYHRMNVLSYAQCMQCMDIRPRKDSSHGIGLDIEKAISFDDAMKRYITPEILTDGNKVTCDICNEKTTTKKGYRFDSFPYILKVYFRRWTFNMATLTRVKIDKEIPFPLEFDANQYIGSDGYGEVSEADKPDAQKDTLLQLFLSKSLHILLFFFLFIMPIIRGRWSPLAKRDVYYIHHAYMYTRNMYIFTCTTVPQIYELYAMLIHTGGATGGHYFAYIKDFESGKWFQFNDSRVIEIPLEAITEFFTPKTEKKDEQKDKDTEQSESDDKEKKQDNANGELHIKSFFFFYFFFLKKEQNG</sequence>
<dbReference type="PANTHER" id="PTHR24006">
    <property type="entry name" value="UBIQUITIN CARBOXYL-TERMINAL HYDROLASE"/>
    <property type="match status" value="1"/>
</dbReference>
<proteinExistence type="inferred from homology"/>
<keyword evidence="1" id="KW-0788">Thiol protease</keyword>
<dbReference type="EC" id="3.4.19.12" evidence="1"/>
<dbReference type="InterPro" id="IPR050164">
    <property type="entry name" value="Peptidase_C19"/>
</dbReference>
<keyword evidence="6" id="KW-1185">Reference proteome</keyword>
<dbReference type="GO" id="GO:0016579">
    <property type="term" value="P:protein deubiquitination"/>
    <property type="evidence" value="ECO:0007669"/>
    <property type="project" value="InterPro"/>
</dbReference>
<keyword evidence="3" id="KW-0812">Transmembrane</keyword>
<keyword evidence="1" id="KW-0833">Ubl conjugation pathway</keyword>
<dbReference type="InterPro" id="IPR018200">
    <property type="entry name" value="USP_CS"/>
</dbReference>
<evidence type="ECO:0000259" key="4">
    <source>
        <dbReference type="PROSITE" id="PS50235"/>
    </source>
</evidence>
<dbReference type="GO" id="GO:0005829">
    <property type="term" value="C:cytosol"/>
    <property type="evidence" value="ECO:0007669"/>
    <property type="project" value="TreeGrafter"/>
</dbReference>
<comment type="similarity">
    <text evidence="1">Belongs to the peptidase C19 family.</text>
</comment>
<evidence type="ECO:0000256" key="3">
    <source>
        <dbReference type="SAM" id="Phobius"/>
    </source>
</evidence>
<dbReference type="PROSITE" id="PS00972">
    <property type="entry name" value="USP_1"/>
    <property type="match status" value="1"/>
</dbReference>
<evidence type="ECO:0000256" key="2">
    <source>
        <dbReference type="SAM" id="MobiDB-lite"/>
    </source>
</evidence>
<evidence type="ECO:0000256" key="1">
    <source>
        <dbReference type="RuleBase" id="RU366025"/>
    </source>
</evidence>
<accession>X6N8F1</accession>
<keyword evidence="3" id="KW-1133">Transmembrane helix</keyword>
<comment type="caution">
    <text evidence="5">The sequence shown here is derived from an EMBL/GenBank/DDBJ whole genome shotgun (WGS) entry which is preliminary data.</text>
</comment>
<dbReference type="EMBL" id="ASPP01011108">
    <property type="protein sequence ID" value="ETO22019.1"/>
    <property type="molecule type" value="Genomic_DNA"/>
</dbReference>
<feature type="region of interest" description="Disordered" evidence="2">
    <location>
        <begin position="436"/>
        <end position="461"/>
    </location>
</feature>
<dbReference type="Gene3D" id="3.90.70.10">
    <property type="entry name" value="Cysteine proteinases"/>
    <property type="match status" value="1"/>
</dbReference>
<dbReference type="GO" id="GO:0004843">
    <property type="term" value="F:cysteine-type deubiquitinase activity"/>
    <property type="evidence" value="ECO:0007669"/>
    <property type="project" value="UniProtKB-UniRule"/>
</dbReference>
<keyword evidence="1" id="KW-0645">Protease</keyword>
<keyword evidence="1 5" id="KW-0378">Hydrolase</keyword>
<dbReference type="PROSITE" id="PS00973">
    <property type="entry name" value="USP_2"/>
    <property type="match status" value="1"/>
</dbReference>